<keyword evidence="2" id="KW-0812">Transmembrane</keyword>
<dbReference type="InterPro" id="IPR008023">
    <property type="entry name" value="DUF748"/>
</dbReference>
<keyword evidence="2" id="KW-1133">Transmembrane helix</keyword>
<dbReference type="PANTHER" id="PTHR30441:SF8">
    <property type="entry name" value="DUF748 DOMAIN-CONTAINING PROTEIN"/>
    <property type="match status" value="1"/>
</dbReference>
<evidence type="ECO:0000256" key="2">
    <source>
        <dbReference type="SAM" id="Phobius"/>
    </source>
</evidence>
<accession>A0ABV4JNE5</accession>
<reference evidence="3 4" key="1">
    <citation type="submission" date="2024-07" db="EMBL/GenBank/DDBJ databases">
        <title>Active virus-host system and metabolic interactions in a Lokiarchaeon culture.</title>
        <authorList>
            <person name="Ponce Toledo R.I."/>
            <person name="Rodrigues Oliveira T."/>
            <person name="Schleper C."/>
        </authorList>
    </citation>
    <scope>NUCLEOTIDE SEQUENCE [LARGE SCALE GENOMIC DNA]</scope>
    <source>
        <strain evidence="3 4">B35</strain>
    </source>
</reference>
<organism evidence="3 4">
    <name type="scientific">Halodesulfovibrio aestuarii</name>
    <dbReference type="NCBI Taxonomy" id="126333"/>
    <lineage>
        <taxon>Bacteria</taxon>
        <taxon>Pseudomonadati</taxon>
        <taxon>Thermodesulfobacteriota</taxon>
        <taxon>Desulfovibrionia</taxon>
        <taxon>Desulfovibrionales</taxon>
        <taxon>Desulfovibrionaceae</taxon>
        <taxon>Halodesulfovibrio</taxon>
    </lineage>
</organism>
<name>A0ABV4JNE5_9BACT</name>
<keyword evidence="4" id="KW-1185">Reference proteome</keyword>
<gene>
    <name evidence="3" type="ORF">AB2Z07_01865</name>
</gene>
<sequence>MNLKFFFATKARKITTITVGTLLSIFLLYVLVGFLVIAPVAKWQLEEQLPPLLQRNVSIGNVSLNPLTLHVEFNDIAIKKKDGNGDLFSVATFEAQLSVKSVLALAPIVEHVRIVKPKINITRYKNDSLSIDDILEHQAKLAEEAVEEPREKKKDERIFPFKILNLILEDGDIVFNDEKVNAVQHVSKLSLAVPLTSSFENDLEQAVKPKLSMLINGTPFNLDGSTFPFSNSYLTKFSFVADNISLARYWRYFPIKSPVALTSGTMNVAMNLGFSRPAGQPLKLDIDGTVKFKDLGLTKEDKTEVLAIPQLVVNLKDFSLTEKKLIFQNIEIDSPYVEVHRQKDNLINWATYFVPKNDSTVTPDTKNNVVSDVKKEAKKATPEKKDTAEKKSVQDTANALSAEQKNKRPFTMVVESFSIKKGKVLFKDSTVPGEFAITLTPVDIAVKNLSTEPASSADVMITVGDKKLIEIAGGVGISPVTAKLKADINKLPLSQFMPYLAAATPAQISSGALNATANIQVATGASSQVQVRIANGNIQLQNLALTGKNFKKAPIALQTLTVDGATIDLQKQSVEIGNIGFIGPDITITRNKGGIDIISLLVAEPVASKPKAPLAASKSSSSASPWKLRIQGVAVKNGKITLHDTALKKTVITSLKDVAITASDITLDNKPSAFSVSTGVNKKSTISAKGTFAHSPLAVDGNINVKDVNLPDFAEYVKEYTEVAITKGTVSATAKANVSVPKNGDPKINVAADITVNNLSADGKTAKEHLGSVKQISVKKAAFDSTKNSAAIESVTIDRPETEVILERNGSVNLARAVQGKPEGTKAQRASKQSKRAAIQATTKPFGITIGNITLKNGAITFQDASITPKVVLDFEDIAASYKQFSLSASKPSPVNFSATLQGRRISASGTVSPMASPIALNMTMKLDDIVLDKFSPYTVKYIAYPVKTGSLDADVKLKIYQNKLNAENQLLFEDFTLGERNSQSKAPSVPIKLGLSLMRQPNGDIPLNLPITGNLNDPNFHINQIIATTLVNVVVKAAISPFTLLGSLLGDVSPEQAQFITFKPGSAQLPKTDLQMLTKLASVLKTKPSITLECLGYYNTDIDVKGLKDRALSMAVKQKWYDSLSSATQKNIDLEAAAIPKYNYEKYLKEAYESFPEQKDDPRPSGLFGYEEQTQEQMEEFLRNSVDTTHEALRKLAVDRANAVRDVIISKSPELKDRVKAIQAGSSKKDSHATSVQLKLKQ</sequence>
<evidence type="ECO:0000256" key="1">
    <source>
        <dbReference type="SAM" id="MobiDB-lite"/>
    </source>
</evidence>
<dbReference type="EMBL" id="JBFSOO010000001">
    <property type="protein sequence ID" value="MEZ6852288.1"/>
    <property type="molecule type" value="Genomic_DNA"/>
</dbReference>
<evidence type="ECO:0000313" key="3">
    <source>
        <dbReference type="EMBL" id="MEZ6852288.1"/>
    </source>
</evidence>
<feature type="compositionally biased region" description="Basic and acidic residues" evidence="1">
    <location>
        <begin position="374"/>
        <end position="393"/>
    </location>
</feature>
<protein>
    <submittedName>
        <fullName evidence="3">DUF748 domain-containing protein</fullName>
    </submittedName>
</protein>
<dbReference type="PANTHER" id="PTHR30441">
    <property type="entry name" value="DUF748 DOMAIN-CONTAINING PROTEIN"/>
    <property type="match status" value="1"/>
</dbReference>
<dbReference type="Proteomes" id="UP001568358">
    <property type="component" value="Unassembled WGS sequence"/>
</dbReference>
<dbReference type="InterPro" id="IPR052894">
    <property type="entry name" value="AsmA-related"/>
</dbReference>
<feature type="compositionally biased region" description="Polar residues" evidence="1">
    <location>
        <begin position="1234"/>
        <end position="1243"/>
    </location>
</feature>
<proteinExistence type="predicted"/>
<dbReference type="Pfam" id="PF05359">
    <property type="entry name" value="DUF748"/>
    <property type="match status" value="2"/>
</dbReference>
<feature type="transmembrane region" description="Helical" evidence="2">
    <location>
        <begin position="21"/>
        <end position="41"/>
    </location>
</feature>
<dbReference type="RefSeq" id="WP_371149847.1">
    <property type="nucleotide sequence ID" value="NZ_JBFSOO010000001.1"/>
</dbReference>
<feature type="region of interest" description="Disordered" evidence="1">
    <location>
        <begin position="1222"/>
        <end position="1243"/>
    </location>
</feature>
<feature type="region of interest" description="Disordered" evidence="1">
    <location>
        <begin position="374"/>
        <end position="400"/>
    </location>
</feature>
<keyword evidence="2" id="KW-0472">Membrane</keyword>
<evidence type="ECO:0000313" key="4">
    <source>
        <dbReference type="Proteomes" id="UP001568358"/>
    </source>
</evidence>
<comment type="caution">
    <text evidence="3">The sequence shown here is derived from an EMBL/GenBank/DDBJ whole genome shotgun (WGS) entry which is preliminary data.</text>
</comment>